<dbReference type="InterPro" id="IPR017452">
    <property type="entry name" value="GPCR_Rhodpsn_7TM"/>
</dbReference>
<dbReference type="Pfam" id="PF00001">
    <property type="entry name" value="7tm_1"/>
    <property type="match status" value="1"/>
</dbReference>
<keyword evidence="6 11" id="KW-0675">Receptor</keyword>
<feature type="transmembrane region" description="Helical" evidence="9">
    <location>
        <begin position="237"/>
        <end position="261"/>
    </location>
</feature>
<feature type="transmembrane region" description="Helical" evidence="9">
    <location>
        <begin position="422"/>
        <end position="450"/>
    </location>
</feature>
<evidence type="ECO:0000256" key="3">
    <source>
        <dbReference type="ARBA" id="ARBA00022989"/>
    </source>
</evidence>
<dbReference type="CDD" id="cd00637">
    <property type="entry name" value="7tm_classA_rhodopsin-like"/>
    <property type="match status" value="1"/>
</dbReference>
<feature type="region of interest" description="Disordered" evidence="8">
    <location>
        <begin position="506"/>
        <end position="535"/>
    </location>
</feature>
<evidence type="ECO:0000313" key="11">
    <source>
        <dbReference type="EMBL" id="GFO47294.1"/>
    </source>
</evidence>
<sequence length="547" mass="60963">MGKGKLEVKTSDDLQYDDFDSDNVNDGTFYYGDSMGDFMKETTPSPVLNTTPRQHFYRHNVPELSELNSSKSESFLSIFILLGCIMVLGVLTNILVCYIYRCRARRATSNFLVIFFAICDFAGCLVGTPWVFSTLALPYHYNSESMCKIVGFVETCSVCSLCTTLLCAAYICYYQLCGGGGSVIRAKYYCAAALGVSVLISIPALVVYSVTPVKTSWPGIEGRSCGLDFNAARWLQLLYHILVLACFTVALAGMSVFYMLIFVSLYRQRQAECRGDKQSPAAKQFPKKHRFVREETSSSSVTATSYTEEIGRLHTARTQCHASSPHGANHHHHYHHHHSDPTRVPLRSGCESGGGVPLTGTFDRNVGRGVGRSFTHAVMKNSSSQQTSLLDNSCMGTSTATSCTPVSPVVQLNMKNTRQARIFSVISIIFVVFMLPYVVVTVLLATTNVFHHFSSDTTEVIVKLCLRSYFLNYLVKPVVYIIFNVSFREEVKRLFLKLLEFCPHESHRPRPAPPQNEAHPSTTPGTQRRQMRSISNSSIYRPAKTTI</sequence>
<accession>A0AAV4DTH1</accession>
<dbReference type="Gene3D" id="1.20.1070.10">
    <property type="entry name" value="Rhodopsin 7-helix transmembrane proteins"/>
    <property type="match status" value="1"/>
</dbReference>
<organism evidence="11 12">
    <name type="scientific">Plakobranchus ocellatus</name>
    <dbReference type="NCBI Taxonomy" id="259542"/>
    <lineage>
        <taxon>Eukaryota</taxon>
        <taxon>Metazoa</taxon>
        <taxon>Spiralia</taxon>
        <taxon>Lophotrochozoa</taxon>
        <taxon>Mollusca</taxon>
        <taxon>Gastropoda</taxon>
        <taxon>Heterobranchia</taxon>
        <taxon>Euthyneura</taxon>
        <taxon>Panpulmonata</taxon>
        <taxon>Sacoglossa</taxon>
        <taxon>Placobranchoidea</taxon>
        <taxon>Plakobranchidae</taxon>
        <taxon>Plakobranchus</taxon>
    </lineage>
</organism>
<dbReference type="InterPro" id="IPR000276">
    <property type="entry name" value="GPCR_Rhodpsn"/>
</dbReference>
<reference evidence="11 12" key="1">
    <citation type="journal article" date="2021" name="Elife">
        <title>Chloroplast acquisition without the gene transfer in kleptoplastic sea slugs, Plakobranchus ocellatus.</title>
        <authorList>
            <person name="Maeda T."/>
            <person name="Takahashi S."/>
            <person name="Yoshida T."/>
            <person name="Shimamura S."/>
            <person name="Takaki Y."/>
            <person name="Nagai Y."/>
            <person name="Toyoda A."/>
            <person name="Suzuki Y."/>
            <person name="Arimoto A."/>
            <person name="Ishii H."/>
            <person name="Satoh N."/>
            <person name="Nishiyama T."/>
            <person name="Hasebe M."/>
            <person name="Maruyama T."/>
            <person name="Minagawa J."/>
            <person name="Obokata J."/>
            <person name="Shigenobu S."/>
        </authorList>
    </citation>
    <scope>NUCLEOTIDE SEQUENCE [LARGE SCALE GENOMIC DNA]</scope>
</reference>
<evidence type="ECO:0000256" key="9">
    <source>
        <dbReference type="SAM" id="Phobius"/>
    </source>
</evidence>
<keyword evidence="4" id="KW-0297">G-protein coupled receptor</keyword>
<keyword evidence="5 9" id="KW-0472">Membrane</keyword>
<feature type="transmembrane region" description="Helical" evidence="9">
    <location>
        <begin position="188"/>
        <end position="208"/>
    </location>
</feature>
<feature type="region of interest" description="Disordered" evidence="8">
    <location>
        <begin position="320"/>
        <end position="350"/>
    </location>
</feature>
<dbReference type="Proteomes" id="UP000735302">
    <property type="component" value="Unassembled WGS sequence"/>
</dbReference>
<proteinExistence type="predicted"/>
<evidence type="ECO:0000256" key="1">
    <source>
        <dbReference type="ARBA" id="ARBA00004141"/>
    </source>
</evidence>
<dbReference type="SUPFAM" id="SSF81321">
    <property type="entry name" value="Family A G protein-coupled receptor-like"/>
    <property type="match status" value="1"/>
</dbReference>
<dbReference type="PROSITE" id="PS50262">
    <property type="entry name" value="G_PROTEIN_RECEP_F1_2"/>
    <property type="match status" value="1"/>
</dbReference>
<feature type="compositionally biased region" description="Basic residues" evidence="8">
    <location>
        <begin position="328"/>
        <end position="338"/>
    </location>
</feature>
<protein>
    <submittedName>
        <fullName evidence="11">Orexin receptor type 2</fullName>
    </submittedName>
</protein>
<feature type="compositionally biased region" description="Polar residues" evidence="8">
    <location>
        <begin position="518"/>
        <end position="535"/>
    </location>
</feature>
<name>A0AAV4DTH1_9GAST</name>
<dbReference type="PRINTS" id="PR00237">
    <property type="entry name" value="GPCRRHODOPSN"/>
</dbReference>
<dbReference type="PANTHER" id="PTHR45695:SF15">
    <property type="entry name" value="OPSIN RH2"/>
    <property type="match status" value="1"/>
</dbReference>
<comment type="subcellular location">
    <subcellularLocation>
        <location evidence="1">Membrane</location>
        <topology evidence="1">Multi-pass membrane protein</topology>
    </subcellularLocation>
</comment>
<evidence type="ECO:0000256" key="5">
    <source>
        <dbReference type="ARBA" id="ARBA00023136"/>
    </source>
</evidence>
<dbReference type="GO" id="GO:0005886">
    <property type="term" value="C:plasma membrane"/>
    <property type="evidence" value="ECO:0007669"/>
    <property type="project" value="TreeGrafter"/>
</dbReference>
<feature type="transmembrane region" description="Helical" evidence="9">
    <location>
        <begin position="470"/>
        <end position="487"/>
    </location>
</feature>
<evidence type="ECO:0000256" key="2">
    <source>
        <dbReference type="ARBA" id="ARBA00022692"/>
    </source>
</evidence>
<feature type="transmembrane region" description="Helical" evidence="9">
    <location>
        <begin position="152"/>
        <end position="176"/>
    </location>
</feature>
<evidence type="ECO:0000256" key="8">
    <source>
        <dbReference type="SAM" id="MobiDB-lite"/>
    </source>
</evidence>
<feature type="transmembrane region" description="Helical" evidence="9">
    <location>
        <begin position="75"/>
        <end position="99"/>
    </location>
</feature>
<keyword evidence="3 9" id="KW-1133">Transmembrane helix</keyword>
<evidence type="ECO:0000313" key="12">
    <source>
        <dbReference type="Proteomes" id="UP000735302"/>
    </source>
</evidence>
<gene>
    <name evidence="11" type="ORF">PoB_007379900</name>
</gene>
<dbReference type="PANTHER" id="PTHR45695">
    <property type="entry name" value="LEUCOKININ RECEPTOR-RELATED"/>
    <property type="match status" value="1"/>
</dbReference>
<keyword evidence="7" id="KW-0807">Transducer</keyword>
<evidence type="ECO:0000256" key="7">
    <source>
        <dbReference type="ARBA" id="ARBA00023224"/>
    </source>
</evidence>
<evidence type="ECO:0000256" key="6">
    <source>
        <dbReference type="ARBA" id="ARBA00023170"/>
    </source>
</evidence>
<evidence type="ECO:0000256" key="4">
    <source>
        <dbReference type="ARBA" id="ARBA00023040"/>
    </source>
</evidence>
<feature type="transmembrane region" description="Helical" evidence="9">
    <location>
        <begin position="111"/>
        <end position="132"/>
    </location>
</feature>
<keyword evidence="12" id="KW-1185">Reference proteome</keyword>
<dbReference type="GO" id="GO:0004930">
    <property type="term" value="F:G protein-coupled receptor activity"/>
    <property type="evidence" value="ECO:0007669"/>
    <property type="project" value="UniProtKB-KW"/>
</dbReference>
<dbReference type="EMBL" id="BLXT01008292">
    <property type="protein sequence ID" value="GFO47294.1"/>
    <property type="molecule type" value="Genomic_DNA"/>
</dbReference>
<dbReference type="AlphaFoldDB" id="A0AAV4DTH1"/>
<keyword evidence="2 9" id="KW-0812">Transmembrane</keyword>
<feature type="domain" description="G-protein coupled receptors family 1 profile" evidence="10">
    <location>
        <begin position="92"/>
        <end position="480"/>
    </location>
</feature>
<evidence type="ECO:0000259" key="10">
    <source>
        <dbReference type="PROSITE" id="PS50262"/>
    </source>
</evidence>
<comment type="caution">
    <text evidence="11">The sequence shown here is derived from an EMBL/GenBank/DDBJ whole genome shotgun (WGS) entry which is preliminary data.</text>
</comment>